<reference evidence="1 2" key="1">
    <citation type="submission" date="2018-11" db="EMBL/GenBank/DDBJ databases">
        <authorList>
            <consortium name="Pathogen Informatics"/>
        </authorList>
    </citation>
    <scope>NUCLEOTIDE SEQUENCE [LARGE SCALE GENOMIC DNA]</scope>
</reference>
<accession>A0A3P7NG74</accession>
<keyword evidence="2" id="KW-1185">Reference proteome</keyword>
<evidence type="ECO:0000313" key="1">
    <source>
        <dbReference type="EMBL" id="VDN39220.1"/>
    </source>
</evidence>
<evidence type="ECO:0000313" key="2">
    <source>
        <dbReference type="Proteomes" id="UP000281553"/>
    </source>
</evidence>
<protein>
    <submittedName>
        <fullName evidence="1">Uncharacterized protein</fullName>
    </submittedName>
</protein>
<name>A0A3P7NG74_DIBLA</name>
<dbReference type="AlphaFoldDB" id="A0A3P7NG74"/>
<organism evidence="1 2">
    <name type="scientific">Dibothriocephalus latus</name>
    <name type="common">Fish tapeworm</name>
    <name type="synonym">Diphyllobothrium latum</name>
    <dbReference type="NCBI Taxonomy" id="60516"/>
    <lineage>
        <taxon>Eukaryota</taxon>
        <taxon>Metazoa</taxon>
        <taxon>Spiralia</taxon>
        <taxon>Lophotrochozoa</taxon>
        <taxon>Platyhelminthes</taxon>
        <taxon>Cestoda</taxon>
        <taxon>Eucestoda</taxon>
        <taxon>Diphyllobothriidea</taxon>
        <taxon>Diphyllobothriidae</taxon>
        <taxon>Dibothriocephalus</taxon>
    </lineage>
</organism>
<dbReference type="EMBL" id="UYRU01094820">
    <property type="protein sequence ID" value="VDN39220.1"/>
    <property type="molecule type" value="Genomic_DNA"/>
</dbReference>
<proteinExistence type="predicted"/>
<gene>
    <name evidence="1" type="ORF">DILT_LOCUS17798</name>
</gene>
<sequence length="111" mass="13105">MHRRSSPFYETLRDIFFYWRRTTLSLRMLCMSFKRPSISERGKLLHVCLVYLRLLRATRITLRPHAMSTTLLTFSLPLVSARENRLTSFQAYTFPAINNRTRFGPISTCLS</sequence>
<dbReference type="Proteomes" id="UP000281553">
    <property type="component" value="Unassembled WGS sequence"/>
</dbReference>